<keyword evidence="2" id="KW-0472">Membrane</keyword>
<accession>A0A150WGT3</accession>
<dbReference type="Proteomes" id="UP000075391">
    <property type="component" value="Unassembled WGS sequence"/>
</dbReference>
<feature type="transmembrane region" description="Helical" evidence="2">
    <location>
        <begin position="338"/>
        <end position="357"/>
    </location>
</feature>
<name>A0A150WGT3_BDEBC</name>
<dbReference type="Pfam" id="PF00873">
    <property type="entry name" value="ACR_tran"/>
    <property type="match status" value="1"/>
</dbReference>
<feature type="transmembrane region" description="Helical" evidence="2">
    <location>
        <begin position="545"/>
        <end position="563"/>
    </location>
</feature>
<feature type="transmembrane region" description="Helical" evidence="2">
    <location>
        <begin position="435"/>
        <end position="455"/>
    </location>
</feature>
<feature type="transmembrane region" description="Helical" evidence="2">
    <location>
        <begin position="924"/>
        <end position="949"/>
    </location>
</feature>
<feature type="transmembrane region" description="Helical" evidence="2">
    <location>
        <begin position="894"/>
        <end position="918"/>
    </location>
</feature>
<feature type="transmembrane region" description="Helical" evidence="2">
    <location>
        <begin position="12"/>
        <end position="29"/>
    </location>
</feature>
<dbReference type="Gene3D" id="3.30.70.1320">
    <property type="entry name" value="Multidrug efflux transporter AcrB pore domain like"/>
    <property type="match status" value="1"/>
</dbReference>
<dbReference type="EMBL" id="LUKF01000016">
    <property type="protein sequence ID" value="KYG62031.1"/>
    <property type="molecule type" value="Genomic_DNA"/>
</dbReference>
<keyword evidence="2" id="KW-1133">Transmembrane helix</keyword>
<dbReference type="SUPFAM" id="SSF82693">
    <property type="entry name" value="Multidrug efflux transporter AcrB pore domain, PN1, PN2, PC1 and PC2 subdomains"/>
    <property type="match status" value="3"/>
</dbReference>
<reference evidence="3 4" key="1">
    <citation type="submission" date="2016-03" db="EMBL/GenBank/DDBJ databases">
        <authorList>
            <person name="Ploux O."/>
        </authorList>
    </citation>
    <scope>NUCLEOTIDE SEQUENCE [LARGE SCALE GENOMIC DNA]</scope>
    <source>
        <strain evidence="3 4">BER2</strain>
    </source>
</reference>
<feature type="transmembrane region" description="Helical" evidence="2">
    <location>
        <begin position="390"/>
        <end position="415"/>
    </location>
</feature>
<feature type="transmembrane region" description="Helical" evidence="2">
    <location>
        <begin position="1001"/>
        <end position="1027"/>
    </location>
</feature>
<dbReference type="Gene3D" id="3.30.70.1440">
    <property type="entry name" value="Multidrug efflux transporter AcrB pore domain"/>
    <property type="match status" value="1"/>
</dbReference>
<dbReference type="Gene3D" id="3.30.70.1430">
    <property type="entry name" value="Multidrug efflux transporter AcrB pore domain"/>
    <property type="match status" value="2"/>
</dbReference>
<dbReference type="AlphaFoldDB" id="A0A150WGT3"/>
<dbReference type="PRINTS" id="PR00702">
    <property type="entry name" value="ACRIFLAVINRP"/>
</dbReference>
<feature type="transmembrane region" description="Helical" evidence="2">
    <location>
        <begin position="364"/>
        <end position="384"/>
    </location>
</feature>
<dbReference type="OrthoDB" id="5287126at2"/>
<feature type="region of interest" description="Disordered" evidence="1">
    <location>
        <begin position="1052"/>
        <end position="1076"/>
    </location>
</feature>
<dbReference type="InterPro" id="IPR001036">
    <property type="entry name" value="Acrflvin-R"/>
</dbReference>
<proteinExistence type="predicted"/>
<dbReference type="SUPFAM" id="SSF82866">
    <property type="entry name" value="Multidrug efflux transporter AcrB transmembrane domain"/>
    <property type="match status" value="2"/>
</dbReference>
<dbReference type="Gene3D" id="1.20.1640.10">
    <property type="entry name" value="Multidrug efflux transporter AcrB transmembrane domain"/>
    <property type="match status" value="2"/>
</dbReference>
<feature type="transmembrane region" description="Helical" evidence="2">
    <location>
        <begin position="868"/>
        <end position="887"/>
    </location>
</feature>
<dbReference type="PANTHER" id="PTHR32063">
    <property type="match status" value="1"/>
</dbReference>
<dbReference type="SUPFAM" id="SSF82714">
    <property type="entry name" value="Multidrug efflux transporter AcrB TolC docking domain, DN and DC subdomains"/>
    <property type="match status" value="2"/>
</dbReference>
<dbReference type="RefSeq" id="WP_063244145.1">
    <property type="nucleotide sequence ID" value="NZ_LUKF01000016.1"/>
</dbReference>
<sequence>MSLPKISISRPIFTACVTIAIIVVGWASFKSMSVDLFPDVSIPVVTVQTTYPGAGPSEIETLVSRPIEEEVSTISGIKRLTSKSLEGVSQVIVEFNSSVDVKYAEQQVRDKVNIAKPKLPDDAEDSVIKKFDPSDTPILMVSLTANNLNDAQLFDIADQFIKPRLEQVNNVGAIEIFGGREREIHVILDRNKLRAREISVSQVAGQVGASGENIPSGKVEQQGGKELVFRGLGEFQSVPEISDTLVNLYGNEVPTRVADLGKVVDTMQDEKSRAYLNGEKALFLQVYRQSGSNTVRVADDVIKQLDRIGPELAKLDGAPKVQVVTNGSIKIKDNIYDVNETIIIGIVLTIITVFFFLGSARSTLITALSLPISLIGAFMIMKVAGFSINIVSMLALTLAVGLLIDDAIVVIENIYRRMELGEDSLTAAEKGTTEIQMAVMAITLVVIAVFVPVGTMSGTIGQFLKQFGMTVVFSMAISWFVAMTIIPMLTAYFGGAGHGAGHSPQDHNTLYGKTLGRLVRGFDRFQGWLENVYEKLLRVTLRHPLMTIGATFMVFVLSIYTVTKVPGAFITDDDSGEFAVTLEMEPGTSLDGMNKVADEVDNILRANPEVNYTAKIVGSLYGESNKSQFYVRMKDGKERGELTTEEFRDKIRKQLAGFTNANPVVKQYDASGGMGDQPFVLNIISADPKDLEASATKVLATLKADPRFKDVDSNFRPGKPEMQVHVKPGAAKLYGINTKTMGGELRAQVEGLTPAKFREKGREYEVRVRLLPEQRDIKQAFNQVYVPNVNGKLVKLSDVATGDLATGPASIERQDRGRYIQVTAGLAPGVGLSDAVNDVVKSMTTGPNAFPPSVRYTFGGDAENMQELMTSTVLALGFAIMFIYLILSSLYESFITPITIMVALPLALCGAFLGLFLMSETLTIFAIFGFFMLIGVAGKNGILLVDYTNQMMAQGKSRAEALVEAGKTRLRPILMTSFALIAGTLPVAIGMNEASKTRTAMGVAIIGGMISSTILTLIVVPAVFTYVDRFRIWANNLGSRFTTHMKKEKADRHVEVKVGSESKGSVESNEVGLSEG</sequence>
<feature type="transmembrane region" description="Helical" evidence="2">
    <location>
        <begin position="970"/>
        <end position="989"/>
    </location>
</feature>
<dbReference type="GO" id="GO:0005886">
    <property type="term" value="C:plasma membrane"/>
    <property type="evidence" value="ECO:0007669"/>
    <property type="project" value="TreeGrafter"/>
</dbReference>
<dbReference type="GO" id="GO:0042910">
    <property type="term" value="F:xenobiotic transmembrane transporter activity"/>
    <property type="evidence" value="ECO:0007669"/>
    <property type="project" value="TreeGrafter"/>
</dbReference>
<evidence type="ECO:0000256" key="2">
    <source>
        <dbReference type="SAM" id="Phobius"/>
    </source>
</evidence>
<dbReference type="PANTHER" id="PTHR32063:SF0">
    <property type="entry name" value="SWARMING MOTILITY PROTEIN SWRC"/>
    <property type="match status" value="1"/>
</dbReference>
<feature type="transmembrane region" description="Helical" evidence="2">
    <location>
        <begin position="467"/>
        <end position="493"/>
    </location>
</feature>
<evidence type="ECO:0000313" key="4">
    <source>
        <dbReference type="Proteomes" id="UP000075391"/>
    </source>
</evidence>
<dbReference type="Gene3D" id="3.30.2090.10">
    <property type="entry name" value="Multidrug efflux transporter AcrB TolC docking domain, DN and DC subdomains"/>
    <property type="match status" value="2"/>
</dbReference>
<protein>
    <submittedName>
        <fullName evidence="3">Transporter</fullName>
    </submittedName>
</protein>
<organism evidence="3 4">
    <name type="scientific">Bdellovibrio bacteriovorus</name>
    <dbReference type="NCBI Taxonomy" id="959"/>
    <lineage>
        <taxon>Bacteria</taxon>
        <taxon>Pseudomonadati</taxon>
        <taxon>Bdellovibrionota</taxon>
        <taxon>Bdellovibrionia</taxon>
        <taxon>Bdellovibrionales</taxon>
        <taxon>Pseudobdellovibrionaceae</taxon>
        <taxon>Bdellovibrio</taxon>
    </lineage>
</organism>
<dbReference type="InterPro" id="IPR027463">
    <property type="entry name" value="AcrB_DN_DC_subdom"/>
</dbReference>
<keyword evidence="2" id="KW-0812">Transmembrane</keyword>
<evidence type="ECO:0000256" key="1">
    <source>
        <dbReference type="SAM" id="MobiDB-lite"/>
    </source>
</evidence>
<comment type="caution">
    <text evidence="3">The sequence shown here is derived from an EMBL/GenBank/DDBJ whole genome shotgun (WGS) entry which is preliminary data.</text>
</comment>
<gene>
    <name evidence="3" type="ORF">AZI85_07450</name>
</gene>
<evidence type="ECO:0000313" key="3">
    <source>
        <dbReference type="EMBL" id="KYG62031.1"/>
    </source>
</evidence>